<comment type="caution">
    <text evidence="6">The sequence shown here is derived from an EMBL/GenBank/DDBJ whole genome shotgun (WGS) entry which is preliminary data.</text>
</comment>
<accession>A0A4Y9YIX3</accession>
<feature type="region of interest" description="Disordered" evidence="3">
    <location>
        <begin position="203"/>
        <end position="222"/>
    </location>
</feature>
<evidence type="ECO:0008006" key="8">
    <source>
        <dbReference type="Google" id="ProtNLM"/>
    </source>
</evidence>
<dbReference type="PANTHER" id="PTHR24096">
    <property type="entry name" value="LONG-CHAIN-FATTY-ACID--COA LIGASE"/>
    <property type="match status" value="1"/>
</dbReference>
<dbReference type="Gene3D" id="3.40.50.12780">
    <property type="entry name" value="N-terminal domain of ligase-like"/>
    <property type="match status" value="1"/>
</dbReference>
<organism evidence="6 7">
    <name type="scientific">Dentipellis fragilis</name>
    <dbReference type="NCBI Taxonomy" id="205917"/>
    <lineage>
        <taxon>Eukaryota</taxon>
        <taxon>Fungi</taxon>
        <taxon>Dikarya</taxon>
        <taxon>Basidiomycota</taxon>
        <taxon>Agaricomycotina</taxon>
        <taxon>Agaricomycetes</taxon>
        <taxon>Russulales</taxon>
        <taxon>Hericiaceae</taxon>
        <taxon>Dentipellis</taxon>
    </lineage>
</organism>
<protein>
    <recommendedName>
        <fullName evidence="8">AMP-dependent synthetase/ligase domain-containing protein</fullName>
    </recommendedName>
</protein>
<dbReference type="Pfam" id="PF13193">
    <property type="entry name" value="AMP-binding_C"/>
    <property type="match status" value="1"/>
</dbReference>
<evidence type="ECO:0000259" key="5">
    <source>
        <dbReference type="Pfam" id="PF13193"/>
    </source>
</evidence>
<dbReference type="InterPro" id="IPR025110">
    <property type="entry name" value="AMP-bd_C"/>
</dbReference>
<evidence type="ECO:0000256" key="2">
    <source>
        <dbReference type="ARBA" id="ARBA00022598"/>
    </source>
</evidence>
<feature type="compositionally biased region" description="Low complexity" evidence="3">
    <location>
        <begin position="203"/>
        <end position="213"/>
    </location>
</feature>
<evidence type="ECO:0000256" key="3">
    <source>
        <dbReference type="SAM" id="MobiDB-lite"/>
    </source>
</evidence>
<gene>
    <name evidence="6" type="ORF">EVG20_g7251</name>
</gene>
<keyword evidence="7" id="KW-1185">Reference proteome</keyword>
<dbReference type="Pfam" id="PF00501">
    <property type="entry name" value="AMP-binding"/>
    <property type="match status" value="1"/>
</dbReference>
<sequence>MLVASTKRRKPPVSVFPAADVFLGVGRRFRGVKLSSPCAFIRAASCASPDLPVKYRSSADAHRDLGPSGRPDYYIYPCTPTPFVPTDPCFCFYAYLLFLRQHHPCPEQCPPTPPSSRCSQSPQRQSGPTSSRARIPTPPTPSTPSTTPPSSMPQLGARSRAPHSAPAHSVSRTACTTHRAAHSTLSPAGTSRSSSHRTILRIRSSSSASSLRAQPRPPANPVYTPAELAYQYRDCGARLVFTVPDALPAVFAMLKLVGVGEAEAKRRVVVMQYDGSGKRGTGKGVDRDVVWLEELLAQGEEHEEEKFDGAGAHETAYLCYSSGTTGKPKGVMARHRRTGNQTTHKNMVIETQILRAAFPLLASGPGKDVLVGVLPLFHIYGLALLLHMSFVSGAPTVIMPRFDPEQFCSNIARYRVTIGLIVPPIFLALVNHPATTRHDISSLRFICSAAAPLSRDLALAAVKKLASVGYGLTETSPATHMVPIEWAPRKIGSCGALVPNVEAKLVLTEDEATGEAKEEAAEWDPNEEERGGAGVKMSGRGELWVRGPIVMKVRRFPIRCACRSWIAGAPCVPGSRSGRVEACLPSLSMRIVRVNAGTHSRTSHAQGYLNNPTATRAAISPSGWFKTGDILVRDADGFWYVVDRKKELIKYKVRRVCGCGSEWFGANRDDPTGCGDRASKVRSGFTTCGHVSAAVAPAELEALLLTHPKLVDAAVIGINDPVQATELPRAYVVPRSSPDPASAAAFDVEIQAWVAQRVAPHKRLRGGIVVIPEIPKSAAGKILRRELRERAKKEDPRSAGSVVENPAMPMTMAMAKL</sequence>
<evidence type="ECO:0000259" key="4">
    <source>
        <dbReference type="Pfam" id="PF00501"/>
    </source>
</evidence>
<dbReference type="PANTHER" id="PTHR24096:SF149">
    <property type="entry name" value="AMP-BINDING DOMAIN-CONTAINING PROTEIN-RELATED"/>
    <property type="match status" value="1"/>
</dbReference>
<dbReference type="GO" id="GO:0016405">
    <property type="term" value="F:CoA-ligase activity"/>
    <property type="evidence" value="ECO:0007669"/>
    <property type="project" value="TreeGrafter"/>
</dbReference>
<dbReference type="InterPro" id="IPR000873">
    <property type="entry name" value="AMP-dep_synth/lig_dom"/>
</dbReference>
<dbReference type="PROSITE" id="PS00455">
    <property type="entry name" value="AMP_BINDING"/>
    <property type="match status" value="1"/>
</dbReference>
<evidence type="ECO:0000313" key="6">
    <source>
        <dbReference type="EMBL" id="TFY60909.1"/>
    </source>
</evidence>
<dbReference type="InterPro" id="IPR042099">
    <property type="entry name" value="ANL_N_sf"/>
</dbReference>
<comment type="similarity">
    <text evidence="1">Belongs to the ATP-dependent AMP-binding enzyme family.</text>
</comment>
<dbReference type="STRING" id="205917.A0A4Y9YIX3"/>
<dbReference type="Gene3D" id="2.30.38.10">
    <property type="entry name" value="Luciferase, Domain 3"/>
    <property type="match status" value="1"/>
</dbReference>
<keyword evidence="2" id="KW-0436">Ligase</keyword>
<dbReference type="EMBL" id="SEOQ01000537">
    <property type="protein sequence ID" value="TFY60909.1"/>
    <property type="molecule type" value="Genomic_DNA"/>
</dbReference>
<dbReference type="InterPro" id="IPR020845">
    <property type="entry name" value="AMP-binding_CS"/>
</dbReference>
<dbReference type="Gene3D" id="3.40.50.980">
    <property type="match status" value="2"/>
</dbReference>
<evidence type="ECO:0000256" key="1">
    <source>
        <dbReference type="ARBA" id="ARBA00006432"/>
    </source>
</evidence>
<dbReference type="InterPro" id="IPR045851">
    <property type="entry name" value="AMP-bd_C_sf"/>
</dbReference>
<feature type="compositionally biased region" description="Low complexity" evidence="3">
    <location>
        <begin position="115"/>
        <end position="135"/>
    </location>
</feature>
<dbReference type="Gene3D" id="3.30.300.30">
    <property type="match status" value="1"/>
</dbReference>
<feature type="region of interest" description="Disordered" evidence="3">
    <location>
        <begin position="512"/>
        <end position="535"/>
    </location>
</feature>
<feature type="compositionally biased region" description="Pro residues" evidence="3">
    <location>
        <begin position="136"/>
        <end position="151"/>
    </location>
</feature>
<name>A0A4Y9YIX3_9AGAM</name>
<evidence type="ECO:0000313" key="7">
    <source>
        <dbReference type="Proteomes" id="UP000298327"/>
    </source>
</evidence>
<dbReference type="OrthoDB" id="1898221at2759"/>
<reference evidence="6 7" key="1">
    <citation type="submission" date="2019-02" db="EMBL/GenBank/DDBJ databases">
        <title>Genome sequencing of the rare red list fungi Dentipellis fragilis.</title>
        <authorList>
            <person name="Buettner E."/>
            <person name="Kellner H."/>
        </authorList>
    </citation>
    <scope>NUCLEOTIDE SEQUENCE [LARGE SCALE GENOMIC DNA]</scope>
    <source>
        <strain evidence="6 7">DSM 105465</strain>
    </source>
</reference>
<dbReference type="Proteomes" id="UP000298327">
    <property type="component" value="Unassembled WGS sequence"/>
</dbReference>
<feature type="domain" description="AMP-binding enzyme C-terminal" evidence="5">
    <location>
        <begin position="699"/>
        <end position="781"/>
    </location>
</feature>
<feature type="region of interest" description="Disordered" evidence="3">
    <location>
        <begin position="109"/>
        <end position="198"/>
    </location>
</feature>
<feature type="domain" description="AMP-dependent synthetase/ligase" evidence="4">
    <location>
        <begin position="218"/>
        <end position="552"/>
    </location>
</feature>
<dbReference type="SUPFAM" id="SSF56801">
    <property type="entry name" value="Acetyl-CoA synthetase-like"/>
    <property type="match status" value="3"/>
</dbReference>
<proteinExistence type="inferred from homology"/>
<dbReference type="AlphaFoldDB" id="A0A4Y9YIX3"/>